<evidence type="ECO:0000256" key="2">
    <source>
        <dbReference type="ARBA" id="ARBA00022730"/>
    </source>
</evidence>
<dbReference type="PANTHER" id="PTHR21349:SF0">
    <property type="entry name" value="LARGE RIBOSOMAL SUBUNIT PROTEIN BL21M"/>
    <property type="match status" value="1"/>
</dbReference>
<dbReference type="InterPro" id="IPR028909">
    <property type="entry name" value="bL21-like"/>
</dbReference>
<dbReference type="HOGENOM" id="CLU_061463_3_2_0"/>
<keyword evidence="5 6" id="KW-0687">Ribonucleoprotein</keyword>
<dbReference type="InterPro" id="IPR036164">
    <property type="entry name" value="bL21-like_sf"/>
</dbReference>
<evidence type="ECO:0000256" key="5">
    <source>
        <dbReference type="ARBA" id="ARBA00023274"/>
    </source>
</evidence>
<dbReference type="HAMAP" id="MF_01363">
    <property type="entry name" value="Ribosomal_bL21"/>
    <property type="match status" value="1"/>
</dbReference>
<comment type="subunit">
    <text evidence="6">Part of the 50S ribosomal subunit. Contacts protein L20.</text>
</comment>
<dbReference type="InterPro" id="IPR001787">
    <property type="entry name" value="Ribosomal_bL21"/>
</dbReference>
<evidence type="ECO:0000256" key="1">
    <source>
        <dbReference type="ARBA" id="ARBA00008563"/>
    </source>
</evidence>
<evidence type="ECO:0000256" key="4">
    <source>
        <dbReference type="ARBA" id="ARBA00022980"/>
    </source>
</evidence>
<dbReference type="PANTHER" id="PTHR21349">
    <property type="entry name" value="50S RIBOSOMAL PROTEIN L21"/>
    <property type="match status" value="1"/>
</dbReference>
<dbReference type="SUPFAM" id="SSF141091">
    <property type="entry name" value="L21p-like"/>
    <property type="match status" value="1"/>
</dbReference>
<dbReference type="GO" id="GO:0006412">
    <property type="term" value="P:translation"/>
    <property type="evidence" value="ECO:0007669"/>
    <property type="project" value="UniProtKB-UniRule"/>
</dbReference>
<reference evidence="8 9" key="1">
    <citation type="journal article" date="2009" name="Stand. Genomic Sci.">
        <title>Complete genome sequence of Pirellula staleyi type strain (ATCC 27377).</title>
        <authorList>
            <person name="Clum A."/>
            <person name="Tindall B.J."/>
            <person name="Sikorski J."/>
            <person name="Ivanova N."/>
            <person name="Mavrommatis K."/>
            <person name="Lucas S."/>
            <person name="Glavina del Rio T."/>
            <person name="Nolan M."/>
            <person name="Chen F."/>
            <person name="Tice H."/>
            <person name="Pitluck S."/>
            <person name="Cheng J.F."/>
            <person name="Chertkov O."/>
            <person name="Brettin T."/>
            <person name="Han C."/>
            <person name="Detter J.C."/>
            <person name="Kuske C."/>
            <person name="Bruce D."/>
            <person name="Goodwin L."/>
            <person name="Ovchinikova G."/>
            <person name="Pati A."/>
            <person name="Mikhailova N."/>
            <person name="Chen A."/>
            <person name="Palaniappan K."/>
            <person name="Land M."/>
            <person name="Hauser L."/>
            <person name="Chang Y.J."/>
            <person name="Jeffries C.D."/>
            <person name="Chain P."/>
            <person name="Rohde M."/>
            <person name="Goker M."/>
            <person name="Bristow J."/>
            <person name="Eisen J.A."/>
            <person name="Markowitz V."/>
            <person name="Hugenholtz P."/>
            <person name="Kyrpides N.C."/>
            <person name="Klenk H.P."/>
            <person name="Lapidus A."/>
        </authorList>
    </citation>
    <scope>NUCLEOTIDE SEQUENCE [LARGE SCALE GENOMIC DNA]</scope>
    <source>
        <strain evidence="9">ATCC 27377 / DSM 6068 / ICPB 4128</strain>
    </source>
</reference>
<keyword evidence="3 6" id="KW-0694">RNA-binding</keyword>
<dbReference type="OrthoDB" id="9813334at2"/>
<sequence length="104" mass="11700">MYAIIAENGRQYKVEEGQVFQIDLRDDVGAGDSVTFSKVLLIGGGEKPIVGVPVVEGASVTAEVVAQELGDKIYIQKFRRRKNYRRRTGHRQMYTRVKITKISV</sequence>
<keyword evidence="2 6" id="KW-0699">rRNA-binding</keyword>
<dbReference type="KEGG" id="psl:Psta_2437"/>
<dbReference type="eggNOG" id="COG0261">
    <property type="taxonomic scope" value="Bacteria"/>
</dbReference>
<keyword evidence="9" id="KW-1185">Reference proteome</keyword>
<accession>D2R4P0</accession>
<name>D2R4P0_PIRSD</name>
<protein>
    <recommendedName>
        <fullName evidence="6">Large ribosomal subunit protein bL21</fullName>
    </recommendedName>
</protein>
<dbReference type="GO" id="GO:0019843">
    <property type="term" value="F:rRNA binding"/>
    <property type="evidence" value="ECO:0007669"/>
    <property type="project" value="UniProtKB-UniRule"/>
</dbReference>
<evidence type="ECO:0000313" key="9">
    <source>
        <dbReference type="Proteomes" id="UP000001887"/>
    </source>
</evidence>
<gene>
    <name evidence="6" type="primary">rplU</name>
    <name evidence="8" type="ordered locus">Psta_2437</name>
</gene>
<dbReference type="GO" id="GO:0005737">
    <property type="term" value="C:cytoplasm"/>
    <property type="evidence" value="ECO:0007669"/>
    <property type="project" value="UniProtKB-ARBA"/>
</dbReference>
<comment type="similarity">
    <text evidence="1 6 7">Belongs to the bacterial ribosomal protein bL21 family.</text>
</comment>
<comment type="function">
    <text evidence="6 7">This protein binds to 23S rRNA in the presence of protein L20.</text>
</comment>
<dbReference type="EMBL" id="CP001848">
    <property type="protein sequence ID" value="ADB17106.1"/>
    <property type="molecule type" value="Genomic_DNA"/>
</dbReference>
<dbReference type="GO" id="GO:1990904">
    <property type="term" value="C:ribonucleoprotein complex"/>
    <property type="evidence" value="ECO:0007669"/>
    <property type="project" value="UniProtKB-KW"/>
</dbReference>
<keyword evidence="4 6" id="KW-0689">Ribosomal protein</keyword>
<dbReference type="Proteomes" id="UP000001887">
    <property type="component" value="Chromosome"/>
</dbReference>
<dbReference type="InterPro" id="IPR018258">
    <property type="entry name" value="Ribosomal_bL21_CS"/>
</dbReference>
<organism evidence="8 9">
    <name type="scientific">Pirellula staleyi (strain ATCC 27377 / DSM 6068 / ICPB 4128)</name>
    <name type="common">Pirella staleyi</name>
    <dbReference type="NCBI Taxonomy" id="530564"/>
    <lineage>
        <taxon>Bacteria</taxon>
        <taxon>Pseudomonadati</taxon>
        <taxon>Planctomycetota</taxon>
        <taxon>Planctomycetia</taxon>
        <taxon>Pirellulales</taxon>
        <taxon>Pirellulaceae</taxon>
        <taxon>Pirellula</taxon>
    </lineage>
</organism>
<dbReference type="PROSITE" id="PS01169">
    <property type="entry name" value="RIBOSOMAL_L21"/>
    <property type="match status" value="1"/>
</dbReference>
<dbReference type="STRING" id="530564.Psta_2437"/>
<dbReference type="GO" id="GO:0005840">
    <property type="term" value="C:ribosome"/>
    <property type="evidence" value="ECO:0007669"/>
    <property type="project" value="UniProtKB-KW"/>
</dbReference>
<dbReference type="AlphaFoldDB" id="D2R4P0"/>
<evidence type="ECO:0000256" key="7">
    <source>
        <dbReference type="RuleBase" id="RU000562"/>
    </source>
</evidence>
<evidence type="ECO:0000256" key="3">
    <source>
        <dbReference type="ARBA" id="ARBA00022884"/>
    </source>
</evidence>
<dbReference type="Pfam" id="PF00829">
    <property type="entry name" value="Ribosomal_L21p"/>
    <property type="match status" value="1"/>
</dbReference>
<dbReference type="GO" id="GO:0003735">
    <property type="term" value="F:structural constituent of ribosome"/>
    <property type="evidence" value="ECO:0007669"/>
    <property type="project" value="InterPro"/>
</dbReference>
<dbReference type="NCBIfam" id="TIGR00061">
    <property type="entry name" value="L21"/>
    <property type="match status" value="1"/>
</dbReference>
<proteinExistence type="inferred from homology"/>
<evidence type="ECO:0000256" key="6">
    <source>
        <dbReference type="HAMAP-Rule" id="MF_01363"/>
    </source>
</evidence>
<evidence type="ECO:0000313" key="8">
    <source>
        <dbReference type="EMBL" id="ADB17106.1"/>
    </source>
</evidence>